<organism evidence="2 3">
    <name type="scientific">Novosphingobium mangrovi</name>
    <name type="common">ex Huang et al. 2023</name>
    <dbReference type="NCBI Taxonomy" id="2976432"/>
    <lineage>
        <taxon>Bacteria</taxon>
        <taxon>Pseudomonadati</taxon>
        <taxon>Pseudomonadota</taxon>
        <taxon>Alphaproteobacteria</taxon>
        <taxon>Sphingomonadales</taxon>
        <taxon>Sphingomonadaceae</taxon>
        <taxon>Novosphingobium</taxon>
    </lineage>
</organism>
<reference evidence="2" key="1">
    <citation type="submission" date="2022-09" db="EMBL/GenBank/DDBJ databases">
        <title>Novosphingobium sp. Nov., a polycyclic aromatic hydrocarbon-degrading bacterium isolated form mangrove sediments in HongKong.</title>
        <authorList>
            <person name="Hu Z."/>
        </authorList>
    </citation>
    <scope>NUCLEOTIDE SEQUENCE</scope>
    <source>
        <strain evidence="2">HK4-1</strain>
    </source>
</reference>
<dbReference type="Proteomes" id="UP001165583">
    <property type="component" value="Unassembled WGS sequence"/>
</dbReference>
<keyword evidence="3" id="KW-1185">Reference proteome</keyword>
<dbReference type="RefSeq" id="WP_188824014.1">
    <property type="nucleotide sequence ID" value="NZ_JANZXA010000044.1"/>
</dbReference>
<protein>
    <submittedName>
        <fullName evidence="2">Transposase</fullName>
    </submittedName>
</protein>
<dbReference type="PANTHER" id="PTHR33498:SF1">
    <property type="entry name" value="TRANSPOSASE FOR INSERTION SEQUENCE ELEMENT IS1557"/>
    <property type="match status" value="1"/>
</dbReference>
<accession>A0ABT2IB66</accession>
<proteinExistence type="predicted"/>
<gene>
    <name evidence="2" type="ORF">NZK81_21325</name>
</gene>
<dbReference type="InterPro" id="IPR002560">
    <property type="entry name" value="Transposase_DDE"/>
</dbReference>
<dbReference type="PANTHER" id="PTHR33498">
    <property type="entry name" value="TRANSPOSASE FOR INSERTION SEQUENCE ELEMENT IS1557"/>
    <property type="match status" value="1"/>
</dbReference>
<dbReference type="Pfam" id="PF01610">
    <property type="entry name" value="DDE_Tnp_ISL3"/>
    <property type="match status" value="1"/>
</dbReference>
<comment type="caution">
    <text evidence="2">The sequence shown here is derived from an EMBL/GenBank/DDBJ whole genome shotgun (WGS) entry which is preliminary data.</text>
</comment>
<sequence>MADPPFELLPTRWEKPVTNFLLNLRGREKVEVVTTDMWKPYRKAVKIAMPQAVLVVDKWHVMRMANDAMETARRVYQGGQGISKETRKQLKKGWSIFLKRPYQLSPKQLLDLDGWLKNTPELAGAYECKEQFMDIWKARTATNALARLNHWRDNIPPHLYRLFKPVVTATTNWEAEIMAYFTTGRQWTNAATEARNRVVKMTNRIGAGYSFNAIRARALFGKRPGRVAKEKKDAQAEPAPASPRYLECVSCKALVPRGDHWKYDEYYVDGHVFEVAALCADCARFNTEEWFGAEGHSTPKSE</sequence>
<evidence type="ECO:0000259" key="1">
    <source>
        <dbReference type="Pfam" id="PF01610"/>
    </source>
</evidence>
<feature type="domain" description="Transposase IS204/IS1001/IS1096/IS1165 DDE" evidence="1">
    <location>
        <begin position="6"/>
        <end position="217"/>
    </location>
</feature>
<name>A0ABT2IB66_9SPHN</name>
<dbReference type="EMBL" id="JANZXA010000044">
    <property type="protein sequence ID" value="MCT2402076.1"/>
    <property type="molecule type" value="Genomic_DNA"/>
</dbReference>
<evidence type="ECO:0000313" key="2">
    <source>
        <dbReference type="EMBL" id="MCT2402076.1"/>
    </source>
</evidence>
<evidence type="ECO:0000313" key="3">
    <source>
        <dbReference type="Proteomes" id="UP001165583"/>
    </source>
</evidence>
<dbReference type="InterPro" id="IPR047951">
    <property type="entry name" value="Transpos_ISL3"/>
</dbReference>